<proteinExistence type="predicted"/>
<dbReference type="SUPFAM" id="SSF52172">
    <property type="entry name" value="CheY-like"/>
    <property type="match status" value="2"/>
</dbReference>
<evidence type="ECO:0000256" key="3">
    <source>
        <dbReference type="ARBA" id="ARBA00023015"/>
    </source>
</evidence>
<accession>A0A1F5R5A1</accession>
<comment type="caution">
    <text evidence="8">The sequence shown here is derived from an EMBL/GenBank/DDBJ whole genome shotgun (WGS) entry which is preliminary data.</text>
</comment>
<dbReference type="InterPro" id="IPR011006">
    <property type="entry name" value="CheY-like_superfamily"/>
</dbReference>
<feature type="domain" description="Response regulatory" evidence="7">
    <location>
        <begin position="9"/>
        <end position="125"/>
    </location>
</feature>
<dbReference type="Pfam" id="PF00072">
    <property type="entry name" value="Response_reg"/>
    <property type="match status" value="2"/>
</dbReference>
<dbReference type="GO" id="GO:0006355">
    <property type="term" value="P:regulation of DNA-templated transcription"/>
    <property type="evidence" value="ECO:0007669"/>
    <property type="project" value="TreeGrafter"/>
</dbReference>
<evidence type="ECO:0000256" key="4">
    <source>
        <dbReference type="ARBA" id="ARBA00023125"/>
    </source>
</evidence>
<feature type="modified residue" description="4-aspartylphosphate" evidence="6">
    <location>
        <position position="58"/>
    </location>
</feature>
<dbReference type="Gene3D" id="3.40.50.2300">
    <property type="match status" value="2"/>
</dbReference>
<reference evidence="8 9" key="1">
    <citation type="journal article" date="2016" name="Nat. Commun.">
        <title>Thousands of microbial genomes shed light on interconnected biogeochemical processes in an aquifer system.</title>
        <authorList>
            <person name="Anantharaman K."/>
            <person name="Brown C.T."/>
            <person name="Hug L.A."/>
            <person name="Sharon I."/>
            <person name="Castelle C.J."/>
            <person name="Probst A.J."/>
            <person name="Thomas B.C."/>
            <person name="Singh A."/>
            <person name="Wilkins M.J."/>
            <person name="Karaoz U."/>
            <person name="Brodie E.L."/>
            <person name="Williams K.H."/>
            <person name="Hubbard S.S."/>
            <person name="Banfield J.F."/>
        </authorList>
    </citation>
    <scope>NUCLEOTIDE SEQUENCE [LARGE SCALE GENOMIC DNA]</scope>
</reference>
<gene>
    <name evidence="8" type="ORF">A2024_04485</name>
</gene>
<dbReference type="AlphaFoldDB" id="A0A1F5R5A1"/>
<evidence type="ECO:0000259" key="7">
    <source>
        <dbReference type="PROSITE" id="PS50110"/>
    </source>
</evidence>
<dbReference type="PANTHER" id="PTHR48111:SF1">
    <property type="entry name" value="TWO-COMPONENT RESPONSE REGULATOR ORR33"/>
    <property type="match status" value="1"/>
</dbReference>
<evidence type="ECO:0000256" key="2">
    <source>
        <dbReference type="ARBA" id="ARBA00023012"/>
    </source>
</evidence>
<dbReference type="GO" id="GO:0000976">
    <property type="term" value="F:transcription cis-regulatory region binding"/>
    <property type="evidence" value="ECO:0007669"/>
    <property type="project" value="TreeGrafter"/>
</dbReference>
<evidence type="ECO:0000313" key="9">
    <source>
        <dbReference type="Proteomes" id="UP000177230"/>
    </source>
</evidence>
<evidence type="ECO:0000256" key="5">
    <source>
        <dbReference type="ARBA" id="ARBA00023163"/>
    </source>
</evidence>
<dbReference type="SMART" id="SM00448">
    <property type="entry name" value="REC"/>
    <property type="match status" value="2"/>
</dbReference>
<evidence type="ECO:0000256" key="6">
    <source>
        <dbReference type="PROSITE-ProRule" id="PRU00169"/>
    </source>
</evidence>
<keyword evidence="4" id="KW-0238">DNA-binding</keyword>
<keyword evidence="2" id="KW-0902">Two-component regulatory system</keyword>
<protein>
    <recommendedName>
        <fullName evidence="7">Response regulatory domain-containing protein</fullName>
    </recommendedName>
</protein>
<evidence type="ECO:0000256" key="1">
    <source>
        <dbReference type="ARBA" id="ARBA00022553"/>
    </source>
</evidence>
<name>A0A1F5R5A1_9BACT</name>
<dbReference type="PANTHER" id="PTHR48111">
    <property type="entry name" value="REGULATOR OF RPOS"/>
    <property type="match status" value="1"/>
</dbReference>
<evidence type="ECO:0000313" key="8">
    <source>
        <dbReference type="EMBL" id="OGF09213.1"/>
    </source>
</evidence>
<dbReference type="InterPro" id="IPR001789">
    <property type="entry name" value="Sig_transdc_resp-reg_receiver"/>
</dbReference>
<keyword evidence="5" id="KW-0804">Transcription</keyword>
<dbReference type="InterPro" id="IPR039420">
    <property type="entry name" value="WalR-like"/>
</dbReference>
<dbReference type="GO" id="GO:0032993">
    <property type="term" value="C:protein-DNA complex"/>
    <property type="evidence" value="ECO:0007669"/>
    <property type="project" value="TreeGrafter"/>
</dbReference>
<keyword evidence="3" id="KW-0805">Transcription regulation</keyword>
<dbReference type="PROSITE" id="PS50110">
    <property type="entry name" value="RESPONSE_REGULATORY"/>
    <property type="match status" value="2"/>
</dbReference>
<dbReference type="GO" id="GO:0005829">
    <property type="term" value="C:cytosol"/>
    <property type="evidence" value="ECO:0007669"/>
    <property type="project" value="TreeGrafter"/>
</dbReference>
<dbReference type="CDD" id="cd17574">
    <property type="entry name" value="REC_OmpR"/>
    <property type="match status" value="1"/>
</dbReference>
<keyword evidence="1 6" id="KW-0597">Phosphoprotein</keyword>
<feature type="domain" description="Response regulatory" evidence="7">
    <location>
        <begin position="157"/>
        <end position="273"/>
    </location>
</feature>
<dbReference type="Proteomes" id="UP000177230">
    <property type="component" value="Unassembled WGS sequence"/>
</dbReference>
<dbReference type="GO" id="GO:0000156">
    <property type="term" value="F:phosphorelay response regulator activity"/>
    <property type="evidence" value="ECO:0007669"/>
    <property type="project" value="TreeGrafter"/>
</dbReference>
<dbReference type="EMBL" id="MFFM01000045">
    <property type="protein sequence ID" value="OGF09213.1"/>
    <property type="molecule type" value="Genomic_DNA"/>
</dbReference>
<sequence length="293" mass="32836">MLQEKETARILVVDDDANIINFFRAVLEEQGHTVATAENGVEAVKKAREFKPEVILLDVIMPEMDGYEVTEELKGDPETSNISIILVTGMDTLEDKVRGLECGADDFITKPFNFDELVARVRSLVKLKRLQDQLSKLQKECTADFLLKQKKSLSPNMVLIVEDDERISRIMSNVLGTGGYLTHTIMNGLEAVEFMKDNTPDLIILDLMLPGLDGMEVLKRVRESPLTMEVPVIVVTALDDFKTKIKGLYIGADDYLVKPVKSLELLARVKANLRKYQANKLIRDVLKGGKTQA</sequence>
<feature type="modified residue" description="4-aspartylphosphate" evidence="6">
    <location>
        <position position="206"/>
    </location>
</feature>
<organism evidence="8 9">
    <name type="scientific">Candidatus Edwardsbacteria bacterium GWF2_54_11</name>
    <dbReference type="NCBI Taxonomy" id="1817851"/>
    <lineage>
        <taxon>Bacteria</taxon>
        <taxon>Candidatus Edwardsiibacteriota</taxon>
    </lineage>
</organism>